<dbReference type="Proteomes" id="UP000076205">
    <property type="component" value="Unassembled WGS sequence"/>
</dbReference>
<dbReference type="EMBL" id="FJYW01000003">
    <property type="protein sequence ID" value="CZX09006.1"/>
    <property type="molecule type" value="Genomic_DNA"/>
</dbReference>
<accession>A0A822WER2</accession>
<protein>
    <submittedName>
        <fullName evidence="1">Uncharacterized protein</fullName>
    </submittedName>
</protein>
<organism evidence="1 2">
    <name type="scientific">Enterobacter hormaechei</name>
    <dbReference type="NCBI Taxonomy" id="158836"/>
    <lineage>
        <taxon>Bacteria</taxon>
        <taxon>Pseudomonadati</taxon>
        <taxon>Pseudomonadota</taxon>
        <taxon>Gammaproteobacteria</taxon>
        <taxon>Enterobacterales</taxon>
        <taxon>Enterobacteriaceae</taxon>
        <taxon>Enterobacter</taxon>
        <taxon>Enterobacter cloacae complex</taxon>
    </lineage>
</organism>
<sequence>MLILFILLAIWLDSCGEEGWPDVSPSISQLVILRERLVHSKGLC</sequence>
<evidence type="ECO:0000313" key="1">
    <source>
        <dbReference type="EMBL" id="CZX09006.1"/>
    </source>
</evidence>
<comment type="caution">
    <text evidence="1">The sequence shown here is derived from an EMBL/GenBank/DDBJ whole genome shotgun (WGS) entry which is preliminary data.</text>
</comment>
<reference evidence="1 2" key="1">
    <citation type="submission" date="2016-03" db="EMBL/GenBank/DDBJ databases">
        <authorList>
            <consortium name="Pathogen Informatics"/>
        </authorList>
    </citation>
    <scope>NUCLEOTIDE SEQUENCE [LARGE SCALE GENOMIC DNA]</scope>
    <source>
        <strain evidence="2">e1424</strain>
    </source>
</reference>
<dbReference type="AlphaFoldDB" id="A0A822WER2"/>
<evidence type="ECO:0000313" key="2">
    <source>
        <dbReference type="Proteomes" id="UP000076205"/>
    </source>
</evidence>
<proteinExistence type="predicted"/>
<dbReference type="RefSeq" id="WP_256126825.1">
    <property type="nucleotide sequence ID" value="NZ_CP189976.1"/>
</dbReference>
<gene>
    <name evidence="1" type="ORF">SAMEA2273352_01655</name>
</gene>
<name>A0A822WER2_9ENTR</name>